<protein>
    <recommendedName>
        <fullName evidence="3">Serine-threonine/tyrosine-protein kinase catalytic domain-containing protein</fullName>
    </recommendedName>
</protein>
<comment type="caution">
    <text evidence="1">The sequence shown here is derived from an EMBL/GenBank/DDBJ whole genome shotgun (WGS) entry which is preliminary data.</text>
</comment>
<sequence length="68" mass="7947">MLQCLDVNPSNRPKASQICEYIENWISDLSNQFDDAEMKFANLEKLNLRVLPCHEKAIYFSRLLDSIN</sequence>
<organism evidence="1 2">
    <name type="scientific">Glomus cerebriforme</name>
    <dbReference type="NCBI Taxonomy" id="658196"/>
    <lineage>
        <taxon>Eukaryota</taxon>
        <taxon>Fungi</taxon>
        <taxon>Fungi incertae sedis</taxon>
        <taxon>Mucoromycota</taxon>
        <taxon>Glomeromycotina</taxon>
        <taxon>Glomeromycetes</taxon>
        <taxon>Glomerales</taxon>
        <taxon>Glomeraceae</taxon>
        <taxon>Glomus</taxon>
    </lineage>
</organism>
<evidence type="ECO:0008006" key="3">
    <source>
        <dbReference type="Google" id="ProtNLM"/>
    </source>
</evidence>
<accession>A0A397SR25</accession>
<dbReference type="OrthoDB" id="2386043at2759"/>
<evidence type="ECO:0000313" key="2">
    <source>
        <dbReference type="Proteomes" id="UP000265703"/>
    </source>
</evidence>
<dbReference type="Proteomes" id="UP000265703">
    <property type="component" value="Unassembled WGS sequence"/>
</dbReference>
<name>A0A397SR25_9GLOM</name>
<dbReference type="EMBL" id="QKYT01000255">
    <property type="protein sequence ID" value="RIA88610.1"/>
    <property type="molecule type" value="Genomic_DNA"/>
</dbReference>
<proteinExistence type="predicted"/>
<dbReference type="AlphaFoldDB" id="A0A397SR25"/>
<keyword evidence="2" id="KW-1185">Reference proteome</keyword>
<reference evidence="1 2" key="1">
    <citation type="submission" date="2018-06" db="EMBL/GenBank/DDBJ databases">
        <title>Comparative genomics reveals the genomic features of Rhizophagus irregularis, R. cerebriforme, R. diaphanum and Gigaspora rosea, and their symbiotic lifestyle signature.</title>
        <authorList>
            <person name="Morin E."/>
            <person name="San Clemente H."/>
            <person name="Chen E.C.H."/>
            <person name="De La Providencia I."/>
            <person name="Hainaut M."/>
            <person name="Kuo A."/>
            <person name="Kohler A."/>
            <person name="Murat C."/>
            <person name="Tang N."/>
            <person name="Roy S."/>
            <person name="Loubradou J."/>
            <person name="Henrissat B."/>
            <person name="Grigoriev I.V."/>
            <person name="Corradi N."/>
            <person name="Roux C."/>
            <person name="Martin F.M."/>
        </authorList>
    </citation>
    <scope>NUCLEOTIDE SEQUENCE [LARGE SCALE GENOMIC DNA]</scope>
    <source>
        <strain evidence="1 2">DAOM 227022</strain>
    </source>
</reference>
<gene>
    <name evidence="1" type="ORF">C1645_774510</name>
</gene>
<evidence type="ECO:0000313" key="1">
    <source>
        <dbReference type="EMBL" id="RIA88610.1"/>
    </source>
</evidence>